<dbReference type="PATRIC" id="fig|1349767.4.peg.1739"/>
<protein>
    <submittedName>
        <fullName evidence="2">Uncharacterized domain protein</fullName>
    </submittedName>
</protein>
<dbReference type="InterPro" id="IPR032710">
    <property type="entry name" value="NTF2-like_dom_sf"/>
</dbReference>
<accession>W0VA80</accession>
<feature type="signal peptide" evidence="1">
    <location>
        <begin position="1"/>
        <end position="21"/>
    </location>
</feature>
<dbReference type="AlphaFoldDB" id="W0VA80"/>
<dbReference type="Proteomes" id="UP000027604">
    <property type="component" value="Chromosome I"/>
</dbReference>
<feature type="chain" id="PRO_5004798194" evidence="1">
    <location>
        <begin position="22"/>
        <end position="150"/>
    </location>
</feature>
<name>W0VA80_9BURK</name>
<gene>
    <name evidence="2" type="ORF">GJA_5131</name>
</gene>
<proteinExistence type="predicted"/>
<dbReference type="Gene3D" id="3.10.450.50">
    <property type="match status" value="1"/>
</dbReference>
<keyword evidence="1" id="KW-0732">Signal</keyword>
<organism evidence="2 3">
    <name type="scientific">Janthinobacterium agaricidamnosum NBRC 102515 = DSM 9628</name>
    <dbReference type="NCBI Taxonomy" id="1349767"/>
    <lineage>
        <taxon>Bacteria</taxon>
        <taxon>Pseudomonadati</taxon>
        <taxon>Pseudomonadota</taxon>
        <taxon>Betaproteobacteria</taxon>
        <taxon>Burkholderiales</taxon>
        <taxon>Oxalobacteraceae</taxon>
        <taxon>Janthinobacterium</taxon>
    </lineage>
</organism>
<dbReference type="KEGG" id="jag:GJA_5131"/>
<dbReference type="eggNOG" id="ENOG5032YZA">
    <property type="taxonomic scope" value="Bacteria"/>
</dbReference>
<keyword evidence="3" id="KW-1185">Reference proteome</keyword>
<evidence type="ECO:0000313" key="2">
    <source>
        <dbReference type="EMBL" id="CDG85729.1"/>
    </source>
</evidence>
<dbReference type="RefSeq" id="WP_051781289.1">
    <property type="nucleotide sequence ID" value="NZ_BCTH01000043.1"/>
</dbReference>
<sequence length="150" mass="15713">MQDSPYFAAIAVAGISLAACAAGTPAHHSAMKNISAPVIAKVKDQATVDAYLAAVNGNRLPDFLSLFTGDGLVNDWGSRYRGPQEITKWSNREFIGVQVSLKVSAVSQDGNQIAIDAQVGGKGFNGPSRFVLLLDGASIKEMRITGGPHA</sequence>
<evidence type="ECO:0000256" key="1">
    <source>
        <dbReference type="SAM" id="SignalP"/>
    </source>
</evidence>
<evidence type="ECO:0000313" key="3">
    <source>
        <dbReference type="Proteomes" id="UP000027604"/>
    </source>
</evidence>
<dbReference type="SUPFAM" id="SSF54427">
    <property type="entry name" value="NTF2-like"/>
    <property type="match status" value="1"/>
</dbReference>
<reference evidence="2 3" key="1">
    <citation type="journal article" date="2015" name="Genome Announc.">
        <title>Genome Sequence of Mushroom Soft-Rot Pathogen Janthinobacterium agaricidamnosum.</title>
        <authorList>
            <person name="Graupner K."/>
            <person name="Lackner G."/>
            <person name="Hertweck C."/>
        </authorList>
    </citation>
    <scope>NUCLEOTIDE SEQUENCE [LARGE SCALE GENOMIC DNA]</scope>
    <source>
        <strain evidence="3">NBRC 102515 / DSM 9628</strain>
    </source>
</reference>
<dbReference type="HOGENOM" id="CLU_1738092_0_0_4"/>
<dbReference type="STRING" id="1349767.GJA_5131"/>
<dbReference type="EMBL" id="HG322949">
    <property type="protein sequence ID" value="CDG85729.1"/>
    <property type="molecule type" value="Genomic_DNA"/>
</dbReference>